<dbReference type="PANTHER" id="PTHR45947">
    <property type="entry name" value="SULFOQUINOVOSYL TRANSFERASE SQD2"/>
    <property type="match status" value="1"/>
</dbReference>
<gene>
    <name evidence="2" type="primary">gtr153</name>
</gene>
<dbReference type="SUPFAM" id="SSF53756">
    <property type="entry name" value="UDP-Glycosyltransferase/glycogen phosphorylase"/>
    <property type="match status" value="1"/>
</dbReference>
<sequence length="363" mass="41646">MKEIIFVVHSFDASYIGGVLKITSDLANALSRRGFSVKILSLGRVYKPAFALNENIIMESMNIDKYSTQFYSGLKKILWFKQTYKALSSYILQNINSIFILSSPPLNIIFSVLKLKYPNTQMVGCDHTSTSYKANNLIGKLKFNLYNRLDKFIALTEEDNKFYLSQGIHSVYIPNFIEPIKNSYPGSKRNYLLFVGRFSLEKRPLLALEIYKKSKLWEKGIKFRMFGDGPLYNEMKNFININALEDYVEIIQKVSDPNVIYKDAYALIMTSSVEGFGMVLLEAISRNIPSIAFDVNYGPRTIIQHGINGFLIEDGDLDNFNSYLHQIGSKIPEIINETVKYFNIDNVILNWIQLFADLEGRKL</sequence>
<dbReference type="InterPro" id="IPR050194">
    <property type="entry name" value="Glycosyltransferase_grp1"/>
</dbReference>
<evidence type="ECO:0000313" key="2">
    <source>
        <dbReference type="EMBL" id="AHB32562.1"/>
    </source>
</evidence>
<feature type="domain" description="Glycosyl transferase family 1" evidence="1">
    <location>
        <begin position="187"/>
        <end position="326"/>
    </location>
</feature>
<dbReference type="Gene3D" id="3.40.50.2000">
    <property type="entry name" value="Glycogen Phosphorylase B"/>
    <property type="match status" value="2"/>
</dbReference>
<dbReference type="GO" id="GO:0016757">
    <property type="term" value="F:glycosyltransferase activity"/>
    <property type="evidence" value="ECO:0007669"/>
    <property type="project" value="InterPro"/>
</dbReference>
<name>V5RBX3_ACIBA</name>
<dbReference type="Pfam" id="PF00534">
    <property type="entry name" value="Glycos_transf_1"/>
    <property type="match status" value="1"/>
</dbReference>
<accession>V5RBX3</accession>
<proteinExistence type="predicted"/>
<dbReference type="InterPro" id="IPR001296">
    <property type="entry name" value="Glyco_trans_1"/>
</dbReference>
<protein>
    <submittedName>
        <fullName evidence="2">Gtr153</fullName>
    </submittedName>
</protein>
<evidence type="ECO:0000259" key="1">
    <source>
        <dbReference type="Pfam" id="PF00534"/>
    </source>
</evidence>
<organism evidence="2">
    <name type="scientific">Acinetobacter baumannii</name>
    <dbReference type="NCBI Taxonomy" id="470"/>
    <lineage>
        <taxon>Bacteria</taxon>
        <taxon>Pseudomonadati</taxon>
        <taxon>Pseudomonadota</taxon>
        <taxon>Gammaproteobacteria</taxon>
        <taxon>Moraxellales</taxon>
        <taxon>Moraxellaceae</taxon>
        <taxon>Acinetobacter</taxon>
        <taxon>Acinetobacter calcoaceticus/baumannii complex</taxon>
    </lineage>
</organism>
<dbReference type="EMBL" id="KC526908">
    <property type="protein sequence ID" value="AHB32562.1"/>
    <property type="molecule type" value="Genomic_DNA"/>
</dbReference>
<dbReference type="RefSeq" id="WP_032023142.1">
    <property type="nucleotide sequence ID" value="NZ_JADVLQ010000022.1"/>
</dbReference>
<dbReference type="PANTHER" id="PTHR45947:SF3">
    <property type="entry name" value="SULFOQUINOVOSYL TRANSFERASE SQD2"/>
    <property type="match status" value="1"/>
</dbReference>
<dbReference type="AlphaFoldDB" id="V5RBX3"/>
<reference evidence="2" key="2">
    <citation type="journal article" date="2018" name="Biochemistry (Mosc.)">
        <title>Structure of the K82 Capsular Polysaccharide from Acinetobacter baumannii LUH5534 Containing a d-Galactose 4,6-Pyruvic Acid Acetal.</title>
        <authorList>
            <person name="Kasimova A.A."/>
            <person name="Kenyon J.J."/>
            <person name="Arbatsky N.P."/>
            <person name="Shashkov A.S."/>
            <person name="Popova A.V."/>
            <person name="Knirel Y.A."/>
            <person name="Hall R.M."/>
        </authorList>
    </citation>
    <scope>NUCLEOTIDE SEQUENCE</scope>
    <source>
        <strain evidence="2">LUH5534</strain>
    </source>
</reference>
<reference evidence="2" key="1">
    <citation type="journal article" date="2013" name="PLoS ONE">
        <title>Diversity in the major polysaccharide antigen of Acinetobacter baumannii assessed by DNA sequencing, and development of a molecular serotyping scheme.</title>
        <authorList>
            <person name="Hu D."/>
            <person name="Liu B."/>
            <person name="Dijkshoorn L."/>
            <person name="Wang L."/>
            <person name="Reeves P.R."/>
        </authorList>
    </citation>
    <scope>NUCLEOTIDE SEQUENCE</scope>
    <source>
        <strain evidence="2">LUH5534</strain>
    </source>
</reference>